<evidence type="ECO:0000259" key="2">
    <source>
        <dbReference type="PROSITE" id="PS00125"/>
    </source>
</evidence>
<dbReference type="Pfam" id="PF00149">
    <property type="entry name" value="Metallophos"/>
    <property type="match status" value="1"/>
</dbReference>
<gene>
    <name evidence="3" type="ORF">TEOVI_000812000</name>
</gene>
<dbReference type="VEuPathDB" id="TriTrypDB:TEOVI_000812000"/>
<keyword evidence="4" id="KW-1185">Reference proteome</keyword>
<dbReference type="GO" id="GO:0005737">
    <property type="term" value="C:cytoplasm"/>
    <property type="evidence" value="ECO:0007669"/>
    <property type="project" value="TreeGrafter"/>
</dbReference>
<comment type="caution">
    <text evidence="3">The sequence shown here is derived from an EMBL/GenBank/DDBJ whole genome shotgun (WGS) entry which is preliminary data.</text>
</comment>
<dbReference type="EMBL" id="CZPT02000878">
    <property type="protein sequence ID" value="SCU68080.1"/>
    <property type="molecule type" value="Genomic_DNA"/>
</dbReference>
<evidence type="ECO:0000256" key="1">
    <source>
        <dbReference type="RuleBase" id="RU004273"/>
    </source>
</evidence>
<reference evidence="3" key="1">
    <citation type="submission" date="2016-09" db="EMBL/GenBank/DDBJ databases">
        <authorList>
            <person name="Hebert L."/>
            <person name="Moumen B."/>
        </authorList>
    </citation>
    <scope>NUCLEOTIDE SEQUENCE [LARGE SCALE GENOMIC DNA]</scope>
    <source>
        <strain evidence="3">OVI</strain>
    </source>
</reference>
<sequence length="426" mass="46951">MQEEEGNLEELVYFYPPSTTPPAVGKYTQLISDLLQSVSIVDALPRGAAQAGILCQDTKEVLESENTVLEIAIPRQDNLVIVGDIHGQFADMLSNVLSIQLNLNNTKATDGRGSPSTEIYKFLFLGDYVDRGPQSLEVITLLFALKVEYPEHIFLLRGNHEEAQTSRLYGFFQECKSKLEGTGDRGPASVDITSSTWLQYNTVFCWLPLAAVVACPSGMFFCTHGGLSPHTLSVPLLKSLRRHEYGMVDDFEDTFYTPTSRGGDDMLEGPGAKARLVIDGLLWSDPDDQVSGCQMNNRGCGFIFGPDVTRSFLDRNYSYGFPPSKRQLIGEMKPGMQFILRGHQCAREGYMWCHGGLVLTLFSAPNYCGMHGNKGAVALLRGQVQAGKDRVELEFNVYDTVVRGGSDNLVACLSPFAFAHYFSGDS</sequence>
<proteinExistence type="inferred from homology"/>
<dbReference type="PANTHER" id="PTHR11668">
    <property type="entry name" value="SERINE/THREONINE PROTEIN PHOSPHATASE"/>
    <property type="match status" value="1"/>
</dbReference>
<dbReference type="PROSITE" id="PS00125">
    <property type="entry name" value="SER_THR_PHOSPHATASE"/>
    <property type="match status" value="1"/>
</dbReference>
<dbReference type="RefSeq" id="XP_067079312.1">
    <property type="nucleotide sequence ID" value="XM_067223211.1"/>
</dbReference>
<dbReference type="GO" id="GO:0005634">
    <property type="term" value="C:nucleus"/>
    <property type="evidence" value="ECO:0007669"/>
    <property type="project" value="TreeGrafter"/>
</dbReference>
<feature type="domain" description="Serine/threonine specific protein phosphatases" evidence="2">
    <location>
        <begin position="156"/>
        <end position="161"/>
    </location>
</feature>
<keyword evidence="1 3" id="KW-0378">Hydrolase</keyword>
<dbReference type="PRINTS" id="PR00114">
    <property type="entry name" value="STPHPHTASE"/>
</dbReference>
<dbReference type="EC" id="3.1.3.16" evidence="1"/>
<protein>
    <recommendedName>
        <fullName evidence="1">Serine/threonine-protein phosphatase</fullName>
        <ecNumber evidence="1">3.1.3.16</ecNumber>
    </recommendedName>
</protein>
<name>A0A1G4I817_TRYEQ</name>
<dbReference type="InterPro" id="IPR004843">
    <property type="entry name" value="Calcineurin-like_PHP"/>
</dbReference>
<dbReference type="AlphaFoldDB" id="A0A1G4I817"/>
<organism evidence="3 4">
    <name type="scientific">Trypanosoma equiperdum</name>
    <dbReference type="NCBI Taxonomy" id="5694"/>
    <lineage>
        <taxon>Eukaryota</taxon>
        <taxon>Discoba</taxon>
        <taxon>Euglenozoa</taxon>
        <taxon>Kinetoplastea</taxon>
        <taxon>Metakinetoplastina</taxon>
        <taxon>Trypanosomatida</taxon>
        <taxon>Trypanosomatidae</taxon>
        <taxon>Trypanosoma</taxon>
    </lineage>
</organism>
<dbReference type="SMART" id="SM00156">
    <property type="entry name" value="PP2Ac"/>
    <property type="match status" value="1"/>
</dbReference>
<dbReference type="InterPro" id="IPR029052">
    <property type="entry name" value="Metallo-depent_PP-like"/>
</dbReference>
<comment type="similarity">
    <text evidence="1">Belongs to the PPP phosphatase family.</text>
</comment>
<evidence type="ECO:0000313" key="4">
    <source>
        <dbReference type="Proteomes" id="UP000195570"/>
    </source>
</evidence>
<accession>A0A1G4I817</accession>
<dbReference type="PANTHER" id="PTHR11668:SF514">
    <property type="entry name" value="SERINE_THREONINE-PROTEIN PHOSPHATASE"/>
    <property type="match status" value="1"/>
</dbReference>
<dbReference type="Gene3D" id="3.60.21.10">
    <property type="match status" value="1"/>
</dbReference>
<dbReference type="GeneID" id="92382054"/>
<dbReference type="Proteomes" id="UP000195570">
    <property type="component" value="Unassembled WGS sequence"/>
</dbReference>
<dbReference type="SUPFAM" id="SSF56300">
    <property type="entry name" value="Metallo-dependent phosphatases"/>
    <property type="match status" value="1"/>
</dbReference>
<dbReference type="GO" id="GO:0004722">
    <property type="term" value="F:protein serine/threonine phosphatase activity"/>
    <property type="evidence" value="ECO:0007669"/>
    <property type="project" value="UniProtKB-EC"/>
</dbReference>
<evidence type="ECO:0000313" key="3">
    <source>
        <dbReference type="EMBL" id="SCU68080.1"/>
    </source>
</evidence>
<comment type="catalytic activity">
    <reaction evidence="1">
        <text>O-phospho-L-threonyl-[protein] + H2O = L-threonyl-[protein] + phosphate</text>
        <dbReference type="Rhea" id="RHEA:47004"/>
        <dbReference type="Rhea" id="RHEA-COMP:11060"/>
        <dbReference type="Rhea" id="RHEA-COMP:11605"/>
        <dbReference type="ChEBI" id="CHEBI:15377"/>
        <dbReference type="ChEBI" id="CHEBI:30013"/>
        <dbReference type="ChEBI" id="CHEBI:43474"/>
        <dbReference type="ChEBI" id="CHEBI:61977"/>
        <dbReference type="EC" id="3.1.3.16"/>
    </reaction>
</comment>
<dbReference type="InterPro" id="IPR006186">
    <property type="entry name" value="Ser/Thr-sp_prot-phosphatase"/>
</dbReference>
<dbReference type="InterPro" id="IPR050341">
    <property type="entry name" value="PP1_catalytic_subunit"/>
</dbReference>